<evidence type="ECO:0000313" key="2">
    <source>
        <dbReference type="Proteomes" id="UP001165460"/>
    </source>
</evidence>
<sequence>MSEYKDYGFHNNENSHTHNYLLMPIVNLISTKKTPVLDLGCGNGSFANELIKNGFDVYGTDASEQGIKLANQINPDRFFIQDLSSELLPAQIQNMPFKTIVSTEVIEHLYAPRTFVSFAKKILLKNGGGEFILSTPYHGYLKNLTIALTNKMDSHINPLWDGGHIKIWSRKTLTALLKEQGFQVTHFKGCGRFPYLWKSMVIRATIA</sequence>
<dbReference type="Pfam" id="PF13489">
    <property type="entry name" value="Methyltransf_23"/>
    <property type="match status" value="1"/>
</dbReference>
<dbReference type="PANTHER" id="PTHR43861">
    <property type="entry name" value="TRANS-ACONITATE 2-METHYLTRANSFERASE-RELATED"/>
    <property type="match status" value="1"/>
</dbReference>
<protein>
    <submittedName>
        <fullName evidence="1">Class I SAM-dependent methyltransferase</fullName>
    </submittedName>
</protein>
<dbReference type="GO" id="GO:0008168">
    <property type="term" value="F:methyltransferase activity"/>
    <property type="evidence" value="ECO:0007669"/>
    <property type="project" value="UniProtKB-KW"/>
</dbReference>
<accession>A0ABS9ZVU6</accession>
<keyword evidence="1" id="KW-0808">Transferase</keyword>
<gene>
    <name evidence="1" type="ORF">MMF97_06885</name>
</gene>
<name>A0ABS9ZVU6_9SPHI</name>
<dbReference type="CDD" id="cd02440">
    <property type="entry name" value="AdoMet_MTases"/>
    <property type="match status" value="1"/>
</dbReference>
<proteinExistence type="predicted"/>
<dbReference type="Proteomes" id="UP001165460">
    <property type="component" value="Unassembled WGS sequence"/>
</dbReference>
<keyword evidence="1" id="KW-0489">Methyltransferase</keyword>
<evidence type="ECO:0000313" key="1">
    <source>
        <dbReference type="EMBL" id="MCJ0742428.1"/>
    </source>
</evidence>
<keyword evidence="2" id="KW-1185">Reference proteome</keyword>
<dbReference type="PANTHER" id="PTHR43861:SF6">
    <property type="entry name" value="METHYLTRANSFERASE TYPE 11"/>
    <property type="match status" value="1"/>
</dbReference>
<dbReference type="SUPFAM" id="SSF53335">
    <property type="entry name" value="S-adenosyl-L-methionine-dependent methyltransferases"/>
    <property type="match status" value="1"/>
</dbReference>
<dbReference type="GO" id="GO:0032259">
    <property type="term" value="P:methylation"/>
    <property type="evidence" value="ECO:0007669"/>
    <property type="project" value="UniProtKB-KW"/>
</dbReference>
<dbReference type="InterPro" id="IPR029063">
    <property type="entry name" value="SAM-dependent_MTases_sf"/>
</dbReference>
<organism evidence="1 2">
    <name type="scientific">Pedobacter montanisoli</name>
    <dbReference type="NCBI Taxonomy" id="2923277"/>
    <lineage>
        <taxon>Bacteria</taxon>
        <taxon>Pseudomonadati</taxon>
        <taxon>Bacteroidota</taxon>
        <taxon>Sphingobacteriia</taxon>
        <taxon>Sphingobacteriales</taxon>
        <taxon>Sphingobacteriaceae</taxon>
        <taxon>Pedobacter</taxon>
    </lineage>
</organism>
<comment type="caution">
    <text evidence="1">The sequence shown here is derived from an EMBL/GenBank/DDBJ whole genome shotgun (WGS) entry which is preliminary data.</text>
</comment>
<dbReference type="EMBL" id="JALGBH010000001">
    <property type="protein sequence ID" value="MCJ0742428.1"/>
    <property type="molecule type" value="Genomic_DNA"/>
</dbReference>
<dbReference type="RefSeq" id="WP_243360866.1">
    <property type="nucleotide sequence ID" value="NZ_JALGBH010000001.1"/>
</dbReference>
<dbReference type="Gene3D" id="3.40.50.150">
    <property type="entry name" value="Vaccinia Virus protein VP39"/>
    <property type="match status" value="1"/>
</dbReference>
<reference evidence="1" key="1">
    <citation type="submission" date="2022-03" db="EMBL/GenBank/DDBJ databases">
        <authorList>
            <person name="Woo C.Y."/>
        </authorList>
    </citation>
    <scope>NUCLEOTIDE SEQUENCE</scope>
    <source>
        <strain evidence="1">CYS-01</strain>
    </source>
</reference>